<dbReference type="GO" id="GO:0005634">
    <property type="term" value="C:nucleus"/>
    <property type="evidence" value="ECO:0007669"/>
    <property type="project" value="TreeGrafter"/>
</dbReference>
<dbReference type="GO" id="GO:0016787">
    <property type="term" value="F:hydrolase activity"/>
    <property type="evidence" value="ECO:0007669"/>
    <property type="project" value="UniProtKB-KW"/>
</dbReference>
<evidence type="ECO:0000256" key="1">
    <source>
        <dbReference type="ARBA" id="ARBA00022801"/>
    </source>
</evidence>
<dbReference type="PANTHER" id="PTHR48070:SF6">
    <property type="entry name" value="ESTERASE OVCA2"/>
    <property type="match status" value="1"/>
</dbReference>
<dbReference type="EMBL" id="MU864947">
    <property type="protein sequence ID" value="KAK4464579.1"/>
    <property type="molecule type" value="Genomic_DNA"/>
</dbReference>
<gene>
    <name evidence="4" type="ORF">QBC42DRAFT_171111</name>
</gene>
<accession>A0AAV9HWY1</accession>
<dbReference type="Gene3D" id="3.40.50.1820">
    <property type="entry name" value="alpha/beta hydrolase"/>
    <property type="match status" value="1"/>
</dbReference>
<dbReference type="GO" id="GO:0019748">
    <property type="term" value="P:secondary metabolic process"/>
    <property type="evidence" value="ECO:0007669"/>
    <property type="project" value="TreeGrafter"/>
</dbReference>
<dbReference type="InterPro" id="IPR005645">
    <property type="entry name" value="FSH-like_dom"/>
</dbReference>
<dbReference type="InterPro" id="IPR029058">
    <property type="entry name" value="AB_hydrolase_fold"/>
</dbReference>
<keyword evidence="5" id="KW-1185">Reference proteome</keyword>
<evidence type="ECO:0000259" key="3">
    <source>
        <dbReference type="Pfam" id="PF03959"/>
    </source>
</evidence>
<dbReference type="SUPFAM" id="SSF53474">
    <property type="entry name" value="alpha/beta-Hydrolases"/>
    <property type="match status" value="1"/>
</dbReference>
<proteinExistence type="predicted"/>
<feature type="compositionally biased region" description="Polar residues" evidence="2">
    <location>
        <begin position="1"/>
        <end position="19"/>
    </location>
</feature>
<feature type="compositionally biased region" description="Polar residues" evidence="2">
    <location>
        <begin position="27"/>
        <end position="39"/>
    </location>
</feature>
<dbReference type="Proteomes" id="UP001321749">
    <property type="component" value="Unassembled WGS sequence"/>
</dbReference>
<reference evidence="4" key="1">
    <citation type="journal article" date="2023" name="Mol. Phylogenet. Evol.">
        <title>Genome-scale phylogeny and comparative genomics of the fungal order Sordariales.</title>
        <authorList>
            <person name="Hensen N."/>
            <person name="Bonometti L."/>
            <person name="Westerberg I."/>
            <person name="Brannstrom I.O."/>
            <person name="Guillou S."/>
            <person name="Cros-Aarteil S."/>
            <person name="Calhoun S."/>
            <person name="Haridas S."/>
            <person name="Kuo A."/>
            <person name="Mondo S."/>
            <person name="Pangilinan J."/>
            <person name="Riley R."/>
            <person name="LaButti K."/>
            <person name="Andreopoulos B."/>
            <person name="Lipzen A."/>
            <person name="Chen C."/>
            <person name="Yan M."/>
            <person name="Daum C."/>
            <person name="Ng V."/>
            <person name="Clum A."/>
            <person name="Steindorff A."/>
            <person name="Ohm R.A."/>
            <person name="Martin F."/>
            <person name="Silar P."/>
            <person name="Natvig D.O."/>
            <person name="Lalanne C."/>
            <person name="Gautier V."/>
            <person name="Ament-Velasquez S.L."/>
            <person name="Kruys A."/>
            <person name="Hutchinson M.I."/>
            <person name="Powell A.J."/>
            <person name="Barry K."/>
            <person name="Miller A.N."/>
            <person name="Grigoriev I.V."/>
            <person name="Debuchy R."/>
            <person name="Gladieux P."/>
            <person name="Hiltunen Thoren M."/>
            <person name="Johannesson H."/>
        </authorList>
    </citation>
    <scope>NUCLEOTIDE SEQUENCE</scope>
    <source>
        <strain evidence="4">PSN324</strain>
    </source>
</reference>
<dbReference type="GO" id="GO:0005737">
    <property type="term" value="C:cytoplasm"/>
    <property type="evidence" value="ECO:0007669"/>
    <property type="project" value="TreeGrafter"/>
</dbReference>
<dbReference type="AlphaFoldDB" id="A0AAV9HWY1"/>
<sequence length="299" mass="32844">MGDTSTQHTPLGSGTSTPLSVAEKRGQSQANKKQGNNNDKLPKREVKILMLHGYTQSGALFRAKVRALEKILAKALLPLNLVPSLIYPTAPNRLSPRDIPGYAPSPDSPPEDSEIDSWAWFRRNEATGDYRLLREGMLSIASCIEEAGGEIEGVVGFSQGGCVAAMLAAALERDRKVTSGAHEEWVAKLREANRGGEVKFFVSYSGFWAVPQDLAWLYEPKIRTPSLHVLGGLDTVVEEGRSRGLVDRCEDGENRVVVVHPGGHYVPVSKEWVMPVAGFMRKYLEETKEEKKEEGEEGS</sequence>
<reference evidence="4" key="2">
    <citation type="submission" date="2023-06" db="EMBL/GenBank/DDBJ databases">
        <authorList>
            <consortium name="Lawrence Berkeley National Laboratory"/>
            <person name="Mondo S.J."/>
            <person name="Hensen N."/>
            <person name="Bonometti L."/>
            <person name="Westerberg I."/>
            <person name="Brannstrom I.O."/>
            <person name="Guillou S."/>
            <person name="Cros-Aarteil S."/>
            <person name="Calhoun S."/>
            <person name="Haridas S."/>
            <person name="Kuo A."/>
            <person name="Pangilinan J."/>
            <person name="Riley R."/>
            <person name="Labutti K."/>
            <person name="Andreopoulos B."/>
            <person name="Lipzen A."/>
            <person name="Chen C."/>
            <person name="Yanf M."/>
            <person name="Daum C."/>
            <person name="Ng V."/>
            <person name="Clum A."/>
            <person name="Steindorff A."/>
            <person name="Ohm R."/>
            <person name="Martin F."/>
            <person name="Silar P."/>
            <person name="Natvig D."/>
            <person name="Lalanne C."/>
            <person name="Gautier V."/>
            <person name="Ament-Velasquez S.L."/>
            <person name="Kruys A."/>
            <person name="Hutchinson M.I."/>
            <person name="Powell A.J."/>
            <person name="Barry K."/>
            <person name="Miller A.N."/>
            <person name="Grigoriev I.V."/>
            <person name="Debuchy R."/>
            <person name="Gladieux P."/>
            <person name="Thoren M.H."/>
            <person name="Johannesson H."/>
        </authorList>
    </citation>
    <scope>NUCLEOTIDE SEQUENCE</scope>
    <source>
        <strain evidence="4">PSN324</strain>
    </source>
</reference>
<feature type="region of interest" description="Disordered" evidence="2">
    <location>
        <begin position="1"/>
        <end position="43"/>
    </location>
</feature>
<feature type="region of interest" description="Disordered" evidence="2">
    <location>
        <begin position="93"/>
        <end position="114"/>
    </location>
</feature>
<dbReference type="InterPro" id="IPR050593">
    <property type="entry name" value="LovG"/>
</dbReference>
<evidence type="ECO:0000313" key="5">
    <source>
        <dbReference type="Proteomes" id="UP001321749"/>
    </source>
</evidence>
<keyword evidence="1 4" id="KW-0378">Hydrolase</keyword>
<comment type="caution">
    <text evidence="4">The sequence shown here is derived from an EMBL/GenBank/DDBJ whole genome shotgun (WGS) entry which is preliminary data.</text>
</comment>
<evidence type="ECO:0000313" key="4">
    <source>
        <dbReference type="EMBL" id="KAK4464579.1"/>
    </source>
</evidence>
<dbReference type="PANTHER" id="PTHR48070">
    <property type="entry name" value="ESTERASE OVCA2"/>
    <property type="match status" value="1"/>
</dbReference>
<name>A0AAV9HWY1_9PEZI</name>
<evidence type="ECO:0000256" key="2">
    <source>
        <dbReference type="SAM" id="MobiDB-lite"/>
    </source>
</evidence>
<protein>
    <submittedName>
        <fullName evidence="4">Seine hydrolase</fullName>
    </submittedName>
</protein>
<organism evidence="4 5">
    <name type="scientific">Cladorrhinum samala</name>
    <dbReference type="NCBI Taxonomy" id="585594"/>
    <lineage>
        <taxon>Eukaryota</taxon>
        <taxon>Fungi</taxon>
        <taxon>Dikarya</taxon>
        <taxon>Ascomycota</taxon>
        <taxon>Pezizomycotina</taxon>
        <taxon>Sordariomycetes</taxon>
        <taxon>Sordariomycetidae</taxon>
        <taxon>Sordariales</taxon>
        <taxon>Podosporaceae</taxon>
        <taxon>Cladorrhinum</taxon>
    </lineage>
</organism>
<feature type="domain" description="Serine hydrolase" evidence="3">
    <location>
        <begin position="45"/>
        <end position="275"/>
    </location>
</feature>
<dbReference type="Pfam" id="PF03959">
    <property type="entry name" value="FSH1"/>
    <property type="match status" value="1"/>
</dbReference>